<dbReference type="PANTHER" id="PTHR31650:SF1">
    <property type="entry name" value="WAX ESTER SYNTHASE_DIACYLGLYCEROL ACYLTRANSFERASE 4-RELATED"/>
    <property type="match status" value="1"/>
</dbReference>
<dbReference type="InterPro" id="IPR009721">
    <property type="entry name" value="O-acyltransferase_WSD1_C"/>
</dbReference>
<dbReference type="GO" id="GO:0006071">
    <property type="term" value="P:glycerol metabolic process"/>
    <property type="evidence" value="ECO:0007669"/>
    <property type="project" value="UniProtKB-KW"/>
</dbReference>
<comment type="catalytic activity">
    <reaction evidence="10 11">
        <text>an acyl-CoA + a 1,2-diacyl-sn-glycerol = a triacyl-sn-glycerol + CoA</text>
        <dbReference type="Rhea" id="RHEA:10868"/>
        <dbReference type="ChEBI" id="CHEBI:17815"/>
        <dbReference type="ChEBI" id="CHEBI:57287"/>
        <dbReference type="ChEBI" id="CHEBI:58342"/>
        <dbReference type="ChEBI" id="CHEBI:64615"/>
        <dbReference type="EC" id="2.3.1.20"/>
    </reaction>
</comment>
<evidence type="ECO:0000256" key="11">
    <source>
        <dbReference type="RuleBase" id="RU361241"/>
    </source>
</evidence>
<dbReference type="GO" id="GO:0051701">
    <property type="term" value="P:biological process involved in interaction with host"/>
    <property type="evidence" value="ECO:0007669"/>
    <property type="project" value="TreeGrafter"/>
</dbReference>
<dbReference type="GO" id="GO:0071731">
    <property type="term" value="P:response to nitric oxide"/>
    <property type="evidence" value="ECO:0007669"/>
    <property type="project" value="TreeGrafter"/>
</dbReference>
<dbReference type="EC" id="2.3.1.20" evidence="4 11"/>
<dbReference type="InterPro" id="IPR004255">
    <property type="entry name" value="O-acyltransferase_WSD1_N"/>
</dbReference>
<dbReference type="UniPathway" id="UPA00282"/>
<dbReference type="InterPro" id="IPR045034">
    <property type="entry name" value="O-acyltransferase_WSD1-like"/>
</dbReference>
<evidence type="ECO:0000256" key="9">
    <source>
        <dbReference type="ARBA" id="ARBA00023315"/>
    </source>
</evidence>
<evidence type="ECO:0000256" key="10">
    <source>
        <dbReference type="ARBA" id="ARBA00048109"/>
    </source>
</evidence>
<evidence type="ECO:0000256" key="8">
    <source>
        <dbReference type="ARBA" id="ARBA00023098"/>
    </source>
</evidence>
<gene>
    <name evidence="14" type="ORF">MCOO_48170</name>
</gene>
<keyword evidence="5 11" id="KW-0444">Lipid biosynthesis</keyword>
<evidence type="ECO:0000259" key="12">
    <source>
        <dbReference type="Pfam" id="PF03007"/>
    </source>
</evidence>
<evidence type="ECO:0000256" key="2">
    <source>
        <dbReference type="ARBA" id="ARBA00005189"/>
    </source>
</evidence>
<dbReference type="GO" id="GO:0001666">
    <property type="term" value="P:response to hypoxia"/>
    <property type="evidence" value="ECO:0007669"/>
    <property type="project" value="TreeGrafter"/>
</dbReference>
<dbReference type="GO" id="GO:0019432">
    <property type="term" value="P:triglyceride biosynthetic process"/>
    <property type="evidence" value="ECO:0007669"/>
    <property type="project" value="UniProtKB-UniPathway"/>
</dbReference>
<protein>
    <recommendedName>
        <fullName evidence="4 11">Diacylglycerol O-acyltransferase</fullName>
        <ecNumber evidence="4 11">2.3.1.20</ecNumber>
    </recommendedName>
</protein>
<dbReference type="EMBL" id="AP022569">
    <property type="protein sequence ID" value="BBX48802.1"/>
    <property type="molecule type" value="Genomic_DNA"/>
</dbReference>
<evidence type="ECO:0000259" key="13">
    <source>
        <dbReference type="Pfam" id="PF06974"/>
    </source>
</evidence>
<dbReference type="KEGG" id="mcoo:MCOO_48170"/>
<dbReference type="InterPro" id="IPR014292">
    <property type="entry name" value="Acyl_transf_WS/DGAT"/>
</dbReference>
<evidence type="ECO:0000256" key="4">
    <source>
        <dbReference type="ARBA" id="ARBA00013244"/>
    </source>
</evidence>
<organism evidence="14 15">
    <name type="scientific">Mycobacterium cookii</name>
    <dbReference type="NCBI Taxonomy" id="1775"/>
    <lineage>
        <taxon>Bacteria</taxon>
        <taxon>Bacillati</taxon>
        <taxon>Actinomycetota</taxon>
        <taxon>Actinomycetes</taxon>
        <taxon>Mycobacteriales</taxon>
        <taxon>Mycobacteriaceae</taxon>
        <taxon>Mycobacterium</taxon>
    </lineage>
</organism>
<comment type="pathway">
    <text evidence="1 11">Glycerolipid metabolism; triacylglycerol biosynthesis.</text>
</comment>
<keyword evidence="15" id="KW-1185">Reference proteome</keyword>
<dbReference type="Pfam" id="PF03007">
    <property type="entry name" value="WS_DGAT_cat"/>
    <property type="match status" value="1"/>
</dbReference>
<evidence type="ECO:0000256" key="5">
    <source>
        <dbReference type="ARBA" id="ARBA00022516"/>
    </source>
</evidence>
<comment type="similarity">
    <text evidence="3 11">Belongs to the long-chain O-acyltransferase family.</text>
</comment>
<name>A0A7I7L5C7_9MYCO</name>
<keyword evidence="7 11" id="KW-0319">Glycerol metabolism</keyword>
<keyword evidence="8 11" id="KW-0443">Lipid metabolism</keyword>
<dbReference type="GO" id="GO:0005886">
    <property type="term" value="C:plasma membrane"/>
    <property type="evidence" value="ECO:0007669"/>
    <property type="project" value="TreeGrafter"/>
</dbReference>
<dbReference type="Pfam" id="PF06974">
    <property type="entry name" value="WS_DGAT_C"/>
    <property type="match status" value="1"/>
</dbReference>
<dbReference type="GO" id="GO:0004144">
    <property type="term" value="F:diacylglycerol O-acyltransferase activity"/>
    <property type="evidence" value="ECO:0007669"/>
    <property type="project" value="UniProtKB-EC"/>
</dbReference>
<dbReference type="Proteomes" id="UP000465866">
    <property type="component" value="Chromosome"/>
</dbReference>
<evidence type="ECO:0000313" key="15">
    <source>
        <dbReference type="Proteomes" id="UP000465866"/>
    </source>
</evidence>
<sequence length="503" mass="53997">MPSPIVVCGENIFVTVRILERPARMSVNVCPMGGTPMSKPIPPLDLSWLLIESPAGTTHVGAMLLFKKPAGRAPIVREIVEAYRACKPAPPFNYVPELLGRGAPHFREVTSWDPYYHVGHLALPARASYDDLLRLVADLHEPQLDRDRPLFRCWVIDGVSDGMFAIYTKTHHSIIDGESGLKLLYAGLSTSDRRTVPTPAFALGAPAPTPHPPMPLAGRIVDSIRGAITQVEAVNQVSFGALRKVFAGLVGSHLEGSLPFAAQHAPTNEPLKIGRRFATLSLPLEEMREVGRHFGATLNDVAATVVDAGLHNYLREADRAFAHPFIAMCPVSLRADDDTAIGTRVSAMFARLGEPGASVSERIRQVVDSVATCKKELGRLSNEAAMTYAVGLVALAGLGASTHLDRIAHPACNLVISNVAGGKETRYLNSARLLGIYPVSALAASIGLNVTLASYHDNMDFGFVANAAAIDDLPQLARCAREAYEELKEAAGTQSARSKRASS</sequence>
<dbReference type="PANTHER" id="PTHR31650">
    <property type="entry name" value="O-ACYLTRANSFERASE (WSD1-LIKE) FAMILY PROTEIN"/>
    <property type="match status" value="1"/>
</dbReference>
<evidence type="ECO:0000256" key="1">
    <source>
        <dbReference type="ARBA" id="ARBA00004771"/>
    </source>
</evidence>
<evidence type="ECO:0000256" key="3">
    <source>
        <dbReference type="ARBA" id="ARBA00009587"/>
    </source>
</evidence>
<feature type="domain" description="O-acyltransferase WSD1 C-terminal" evidence="13">
    <location>
        <begin position="342"/>
        <end position="488"/>
    </location>
</feature>
<reference evidence="14 15" key="1">
    <citation type="journal article" date="2019" name="Emerg. Microbes Infect.">
        <title>Comprehensive subspecies identification of 175 nontuberculous mycobacteria species based on 7547 genomic profiles.</title>
        <authorList>
            <person name="Matsumoto Y."/>
            <person name="Kinjo T."/>
            <person name="Motooka D."/>
            <person name="Nabeya D."/>
            <person name="Jung N."/>
            <person name="Uechi K."/>
            <person name="Horii T."/>
            <person name="Iida T."/>
            <person name="Fujita J."/>
            <person name="Nakamura S."/>
        </authorList>
    </citation>
    <scope>NUCLEOTIDE SEQUENCE [LARGE SCALE GENOMIC DNA]</scope>
    <source>
        <strain evidence="14 15">JCM 12404</strain>
    </source>
</reference>
<evidence type="ECO:0000256" key="7">
    <source>
        <dbReference type="ARBA" id="ARBA00022798"/>
    </source>
</evidence>
<accession>A0A7I7L5C7</accession>
<comment type="pathway">
    <text evidence="2">Lipid metabolism.</text>
</comment>
<keyword evidence="6 11" id="KW-0808">Transferase</keyword>
<keyword evidence="9 11" id="KW-0012">Acyltransferase</keyword>
<proteinExistence type="inferred from homology"/>
<feature type="domain" description="O-acyltransferase WSD1-like N-terminal" evidence="12">
    <location>
        <begin position="43"/>
        <end position="302"/>
    </location>
</feature>
<evidence type="ECO:0000313" key="14">
    <source>
        <dbReference type="EMBL" id="BBX48802.1"/>
    </source>
</evidence>
<dbReference type="AlphaFoldDB" id="A0A7I7L5C7"/>
<evidence type="ECO:0000256" key="6">
    <source>
        <dbReference type="ARBA" id="ARBA00022679"/>
    </source>
</evidence>
<dbReference type="NCBIfam" id="TIGR02946">
    <property type="entry name" value="acyl_WS_DGAT"/>
    <property type="match status" value="1"/>
</dbReference>